<dbReference type="AlphaFoldDB" id="A0A2H4SW72"/>
<dbReference type="Proteomes" id="UP000323067">
    <property type="component" value="Chromosome i"/>
</dbReference>
<keyword evidence="3" id="KW-0732">Signal</keyword>
<dbReference type="PRINTS" id="PR00839">
    <property type="entry name" value="V8PROTEASE"/>
</dbReference>
<keyword evidence="5 6" id="KW-0720">Serine protease</keyword>
<evidence type="ECO:0000256" key="1">
    <source>
        <dbReference type="ARBA" id="ARBA00008764"/>
    </source>
</evidence>
<dbReference type="InterPro" id="IPR050966">
    <property type="entry name" value="Glutamyl_endopeptidase"/>
</dbReference>
<gene>
    <name evidence="8" type="ORF">A9K55_000397</name>
</gene>
<reference evidence="8 9" key="1">
    <citation type="journal article" date="2017" name="BMC Genomics">
        <title>Chromosome level assembly and secondary metabolite potential of the parasitic fungus Cordyceps militaris.</title>
        <authorList>
            <person name="Kramer G.J."/>
            <person name="Nodwell J.R."/>
        </authorList>
    </citation>
    <scope>NUCLEOTIDE SEQUENCE [LARGE SCALE GENOMIC DNA]</scope>
    <source>
        <strain evidence="8 9">ATCC 34164</strain>
    </source>
</reference>
<evidence type="ECO:0000256" key="3">
    <source>
        <dbReference type="ARBA" id="ARBA00022729"/>
    </source>
</evidence>
<feature type="region of interest" description="Disordered" evidence="7">
    <location>
        <begin position="1"/>
        <end position="36"/>
    </location>
</feature>
<dbReference type="EMBL" id="CP023328">
    <property type="protein sequence ID" value="ATY67355.1"/>
    <property type="molecule type" value="Genomic_DNA"/>
</dbReference>
<dbReference type="InterPro" id="IPR008256">
    <property type="entry name" value="Peptidase_S1B"/>
</dbReference>
<evidence type="ECO:0000256" key="2">
    <source>
        <dbReference type="ARBA" id="ARBA00022670"/>
    </source>
</evidence>
<dbReference type="OrthoDB" id="3693942at2759"/>
<dbReference type="InterPro" id="IPR043504">
    <property type="entry name" value="Peptidase_S1_PA_chymotrypsin"/>
</dbReference>
<dbReference type="PANTHER" id="PTHR15462:SF8">
    <property type="entry name" value="SERINE PROTEASE"/>
    <property type="match status" value="1"/>
</dbReference>
<evidence type="ECO:0000256" key="7">
    <source>
        <dbReference type="SAM" id="MobiDB-lite"/>
    </source>
</evidence>
<dbReference type="GO" id="GO:0006508">
    <property type="term" value="P:proteolysis"/>
    <property type="evidence" value="ECO:0007669"/>
    <property type="project" value="UniProtKB-KW"/>
</dbReference>
<dbReference type="PANTHER" id="PTHR15462">
    <property type="entry name" value="SERINE PROTEASE"/>
    <property type="match status" value="1"/>
</dbReference>
<evidence type="ECO:0000313" key="9">
    <source>
        <dbReference type="Proteomes" id="UP000323067"/>
    </source>
</evidence>
<dbReference type="SUPFAM" id="SSF50494">
    <property type="entry name" value="Trypsin-like serine proteases"/>
    <property type="match status" value="1"/>
</dbReference>
<evidence type="ECO:0000256" key="5">
    <source>
        <dbReference type="ARBA" id="ARBA00022825"/>
    </source>
</evidence>
<evidence type="ECO:0000313" key="8">
    <source>
        <dbReference type="EMBL" id="ATY67355.1"/>
    </source>
</evidence>
<dbReference type="GO" id="GO:0008236">
    <property type="term" value="F:serine-type peptidase activity"/>
    <property type="evidence" value="ECO:0007669"/>
    <property type="project" value="UniProtKB-KW"/>
</dbReference>
<dbReference type="VEuPathDB" id="FungiDB:CCM_09022"/>
<feature type="compositionally biased region" description="Basic and acidic residues" evidence="7">
    <location>
        <begin position="687"/>
        <end position="699"/>
    </location>
</feature>
<evidence type="ECO:0000256" key="6">
    <source>
        <dbReference type="RuleBase" id="RU004296"/>
    </source>
</evidence>
<comment type="similarity">
    <text evidence="1 6">Belongs to the peptidase S1B family.</text>
</comment>
<sequence>MIPDISGTSHLELGAAATEDGKSTKPNKPAPESPLASDGLVTWSLLGDQKQESIKHTIHGHDRIRAIEASFDHEDKRTPVDLGDFQDGGKYRSIVRIESRWGGERTAPWTIGTGWLVREDLLITAGHNVFSAAHQCQASHIQCQLGYRGGSFIDESSEQYRSALNVVTTKSWLRQHRDRDRRDLALIQVDKPFTGNLRLFKYIQTPTSKKEGTIIVVGYPGDEHLETFVGETSLWMCEARQKANYDLDKSANHMIEYNMDIYGGQSGAPILFSDHTGTVVIGTHCYSGTGGKVNSGSLIGGEYGNKYEDFIKRVELSKREEPYRLGGFQPKFAHLDSYYSEFSRSGGTNDFWAMINKVKEIGLYSFGGGQSLTLGPVGWLMGTIAGGMIGLLSATARTESQKRYESPTWDLINACACRAQLAEAAFQCVMRLTPSEEREKVILKMRDYWVDHLSWLPFDTLSEVHLLVQLSPIFNDFGFRLAVSQWQKDISANPEVKPLGQEFLKLPRIGQIRFDKRGDGLLWGLFGVQSRFVHSVDQKNVESAAGWLAGVVKTAIQVAQPIVSEAASKDLRRIVDAMGMGDSGYIPIPDMIDQEMGWIVKRAVMADMALQVLENLDFEVLAELTVMPRGTERESALANIRTIIQQIGPKPIELAKISMMKLFDPIYSRLLEQKIHPKAVAGSAMAKADEAPGEPHENGNKTPAHSPTVVPEIKNV</sequence>
<dbReference type="InterPro" id="IPR009003">
    <property type="entry name" value="Peptidase_S1_PA"/>
</dbReference>
<dbReference type="EC" id="3.4.21.-" evidence="6"/>
<organism evidence="8 9">
    <name type="scientific">Cordyceps militaris</name>
    <name type="common">Caterpillar fungus</name>
    <name type="synonym">Clavaria militaris</name>
    <dbReference type="NCBI Taxonomy" id="73501"/>
    <lineage>
        <taxon>Eukaryota</taxon>
        <taxon>Fungi</taxon>
        <taxon>Dikarya</taxon>
        <taxon>Ascomycota</taxon>
        <taxon>Pezizomycotina</taxon>
        <taxon>Sordariomycetes</taxon>
        <taxon>Hypocreomycetidae</taxon>
        <taxon>Hypocreales</taxon>
        <taxon>Cordycipitaceae</taxon>
        <taxon>Cordyceps</taxon>
    </lineage>
</organism>
<evidence type="ECO:0000256" key="4">
    <source>
        <dbReference type="ARBA" id="ARBA00022801"/>
    </source>
</evidence>
<protein>
    <recommendedName>
        <fullName evidence="6">Serine protease</fullName>
        <ecNumber evidence="6">3.4.21.-</ecNumber>
    </recommendedName>
</protein>
<accession>A0A2H4SW72</accession>
<feature type="region of interest" description="Disordered" evidence="7">
    <location>
        <begin position="682"/>
        <end position="716"/>
    </location>
</feature>
<keyword evidence="4 6" id="KW-0378">Hydrolase</keyword>
<name>A0A2H4SW72_CORMI</name>
<dbReference type="Pfam" id="PF13365">
    <property type="entry name" value="Trypsin_2"/>
    <property type="match status" value="1"/>
</dbReference>
<proteinExistence type="inferred from homology"/>
<dbReference type="VEuPathDB" id="FungiDB:A9K55_000397"/>
<dbReference type="Gene3D" id="2.40.10.10">
    <property type="entry name" value="Trypsin-like serine proteases"/>
    <property type="match status" value="2"/>
</dbReference>
<keyword evidence="2 6" id="KW-0645">Protease</keyword>